<reference evidence="3" key="1">
    <citation type="submission" date="2017-09" db="EMBL/GenBank/DDBJ databases">
        <title>Depth-based differentiation of microbial function through sediment-hosted aquifers and enrichment of novel symbionts in the deep terrestrial subsurface.</title>
        <authorList>
            <person name="Probst A.J."/>
            <person name="Ladd B."/>
            <person name="Jarett J.K."/>
            <person name="Geller-Mcgrath D.E."/>
            <person name="Sieber C.M.K."/>
            <person name="Emerson J.B."/>
            <person name="Anantharaman K."/>
            <person name="Thomas B.C."/>
            <person name="Malmstrom R."/>
            <person name="Stieglmeier M."/>
            <person name="Klingl A."/>
            <person name="Woyke T."/>
            <person name="Ryan C.M."/>
            <person name="Banfield J.F."/>
        </authorList>
    </citation>
    <scope>NUCLEOTIDE SEQUENCE [LARGE SCALE GENOMIC DNA]</scope>
</reference>
<dbReference type="InterPro" id="IPR010773">
    <property type="entry name" value="Mycophage_PG1_Gp7"/>
</dbReference>
<evidence type="ECO:0000256" key="1">
    <source>
        <dbReference type="SAM" id="Phobius"/>
    </source>
</evidence>
<keyword evidence="1" id="KW-0472">Membrane</keyword>
<dbReference type="Proteomes" id="UP000230706">
    <property type="component" value="Unassembled WGS sequence"/>
</dbReference>
<name>A0A2H0UJJ8_9BACT</name>
<organism evidence="2 3">
    <name type="scientific">Candidatus Kaiserbacteria bacterium CG10_big_fil_rev_8_21_14_0_10_43_70</name>
    <dbReference type="NCBI Taxonomy" id="1974605"/>
    <lineage>
        <taxon>Bacteria</taxon>
        <taxon>Candidatus Kaiseribacteriota</taxon>
    </lineage>
</organism>
<dbReference type="Pfam" id="PF07098">
    <property type="entry name" value="DUF1360"/>
    <property type="match status" value="1"/>
</dbReference>
<protein>
    <recommendedName>
        <fullName evidence="4">DUF1360 domain-containing protein</fullName>
    </recommendedName>
</protein>
<accession>A0A2H0UJJ8</accession>
<sequence length="155" mass="17629">MSADNEKMPKDQGVWNAIFSVAFLFLFLLIYFTLTDGLDRLKWIYYIGTFDIVILSLATHRVVRLISYDKLFAFVRRWFLDEKEGLLIKPPGGPRRTIAELIECIWCTGLWSALGVTVVYFALPIGRLFVIILAVASVGSFLQNFSQMVARIGAK</sequence>
<gene>
    <name evidence="2" type="ORF">COU13_00130</name>
</gene>
<evidence type="ECO:0000313" key="2">
    <source>
        <dbReference type="EMBL" id="PIR86574.1"/>
    </source>
</evidence>
<keyword evidence="1" id="KW-1133">Transmembrane helix</keyword>
<feature type="transmembrane region" description="Helical" evidence="1">
    <location>
        <begin position="104"/>
        <end position="122"/>
    </location>
</feature>
<dbReference type="AlphaFoldDB" id="A0A2H0UJJ8"/>
<dbReference type="EMBL" id="PFBF01000003">
    <property type="protein sequence ID" value="PIR86574.1"/>
    <property type="molecule type" value="Genomic_DNA"/>
</dbReference>
<evidence type="ECO:0008006" key="4">
    <source>
        <dbReference type="Google" id="ProtNLM"/>
    </source>
</evidence>
<evidence type="ECO:0000313" key="3">
    <source>
        <dbReference type="Proteomes" id="UP000230706"/>
    </source>
</evidence>
<feature type="transmembrane region" description="Helical" evidence="1">
    <location>
        <begin position="12"/>
        <end position="31"/>
    </location>
</feature>
<proteinExistence type="predicted"/>
<keyword evidence="1" id="KW-0812">Transmembrane</keyword>
<feature type="transmembrane region" description="Helical" evidence="1">
    <location>
        <begin position="128"/>
        <end position="145"/>
    </location>
</feature>
<feature type="transmembrane region" description="Helical" evidence="1">
    <location>
        <begin position="43"/>
        <end position="63"/>
    </location>
</feature>
<comment type="caution">
    <text evidence="2">The sequence shown here is derived from an EMBL/GenBank/DDBJ whole genome shotgun (WGS) entry which is preliminary data.</text>
</comment>